<dbReference type="Gene3D" id="3.30.420.10">
    <property type="entry name" value="Ribonuclease H-like superfamily/Ribonuclease H"/>
    <property type="match status" value="1"/>
</dbReference>
<dbReference type="Pfam" id="PF17917">
    <property type="entry name" value="RT_RNaseH"/>
    <property type="match status" value="1"/>
</dbReference>
<dbReference type="InterPro" id="IPR043502">
    <property type="entry name" value="DNA/RNA_pol_sf"/>
</dbReference>
<keyword evidence="1" id="KW-0808">Transferase</keyword>
<evidence type="ECO:0000256" key="1">
    <source>
        <dbReference type="ARBA" id="ARBA00022679"/>
    </source>
</evidence>
<reference evidence="8" key="1">
    <citation type="submission" date="2021-03" db="EMBL/GenBank/DDBJ databases">
        <title>Draft genome sequence of rust myrtle Austropuccinia psidii MF-1, a brazilian biotype.</title>
        <authorList>
            <person name="Quecine M.C."/>
            <person name="Pachon D.M.R."/>
            <person name="Bonatelli M.L."/>
            <person name="Correr F.H."/>
            <person name="Franceschini L.M."/>
            <person name="Leite T.F."/>
            <person name="Margarido G.R.A."/>
            <person name="Almeida C.A."/>
            <person name="Ferrarezi J.A."/>
            <person name="Labate C.A."/>
        </authorList>
    </citation>
    <scope>NUCLEOTIDE SEQUENCE</scope>
    <source>
        <strain evidence="8">MF-1</strain>
    </source>
</reference>
<proteinExistence type="predicted"/>
<keyword evidence="9" id="KW-1185">Reference proteome</keyword>
<dbReference type="InterPro" id="IPR041373">
    <property type="entry name" value="RT_RNaseH"/>
</dbReference>
<dbReference type="SUPFAM" id="SSF56672">
    <property type="entry name" value="DNA/RNA polymerases"/>
    <property type="match status" value="1"/>
</dbReference>
<keyword evidence="5" id="KW-0378">Hydrolase</keyword>
<dbReference type="Proteomes" id="UP000765509">
    <property type="component" value="Unassembled WGS sequence"/>
</dbReference>
<accession>A0A9Q3D4L9</accession>
<evidence type="ECO:0000256" key="5">
    <source>
        <dbReference type="ARBA" id="ARBA00022801"/>
    </source>
</evidence>
<dbReference type="PANTHER" id="PTHR37984">
    <property type="entry name" value="PROTEIN CBG26694"/>
    <property type="match status" value="1"/>
</dbReference>
<gene>
    <name evidence="8" type="ORF">O181_035003</name>
</gene>
<comment type="caution">
    <text evidence="8">The sequence shown here is derived from an EMBL/GenBank/DDBJ whole genome shotgun (WGS) entry which is preliminary data.</text>
</comment>
<evidence type="ECO:0000259" key="7">
    <source>
        <dbReference type="Pfam" id="PF17917"/>
    </source>
</evidence>
<name>A0A9Q3D4L9_9BASI</name>
<dbReference type="AlphaFoldDB" id="A0A9Q3D4L9"/>
<dbReference type="OrthoDB" id="128646at2759"/>
<feature type="domain" description="Reverse transcriptase RNase H-like" evidence="7">
    <location>
        <begin position="354"/>
        <end position="456"/>
    </location>
</feature>
<evidence type="ECO:0000256" key="6">
    <source>
        <dbReference type="ARBA" id="ARBA00022918"/>
    </source>
</evidence>
<dbReference type="EMBL" id="AVOT02013014">
    <property type="protein sequence ID" value="MBW0495288.1"/>
    <property type="molecule type" value="Genomic_DNA"/>
</dbReference>
<dbReference type="CDD" id="cd09274">
    <property type="entry name" value="RNase_HI_RT_Ty3"/>
    <property type="match status" value="1"/>
</dbReference>
<evidence type="ECO:0000256" key="2">
    <source>
        <dbReference type="ARBA" id="ARBA00022695"/>
    </source>
</evidence>
<organism evidence="8 9">
    <name type="scientific">Austropuccinia psidii MF-1</name>
    <dbReference type="NCBI Taxonomy" id="1389203"/>
    <lineage>
        <taxon>Eukaryota</taxon>
        <taxon>Fungi</taxon>
        <taxon>Dikarya</taxon>
        <taxon>Basidiomycota</taxon>
        <taxon>Pucciniomycotina</taxon>
        <taxon>Pucciniomycetes</taxon>
        <taxon>Pucciniales</taxon>
        <taxon>Sphaerophragmiaceae</taxon>
        <taxon>Austropuccinia</taxon>
    </lineage>
</organism>
<keyword evidence="2" id="KW-0548">Nucleotidyltransferase</keyword>
<keyword evidence="3" id="KW-0540">Nuclease</keyword>
<evidence type="ECO:0000256" key="4">
    <source>
        <dbReference type="ARBA" id="ARBA00022759"/>
    </source>
</evidence>
<sequence length="606" mass="69509">MYLLWWEAYSWVLFQKASNKDYPTVRQMSQPGKSLSEDCVVFNCLHCFPSRAQLCILNTGVKNSLKLFVFSSPPEDFYSILNDSGATNSFIAKQFAHKYSLTIPKLAEKIPLIILDSSESPFLFVTHHIKFMVVLPSFASFEWDFLVIDTPKGEDLISCFDLLNHLNPSSNWRQGLIIFNADHKDYHDCSNFFSNDFSSAKSFSDLVVYSRTQSFPPSVHIPSLKSNTSLMSSRDELFKEIQDVGEDNSVSLLHLFFGNMDLPPSSYHDSLEELCDEEEEPEEQETMRKVVPSAYHQYLNVFSKVKEEKLWPHHSCDHHIKLEGSLPPEALSQFHQLKEAFITSPIVSYFNPSITTIWETNASNYSLGAVLIQDSDSGKHPIAFDGCKPIPEELNYEIHDKELLGIAWALKSSRAFILSLSSPFEVHTDHSSLQDFMSSKFLTHHQACWAEFLSEFHFSITAQDSRDLSAPYHPETDGQTDHINQILEQYLWMYVSYHQDDWNTWLPLAEFANNNSDHSSTKELPFFTFYGRDPQFDSVHITQDTPAGKLSTKIQSVQKDVKRELEVAINRLKRYADKSRARPPVFNPGDMVWLSSKNIESTRPIK</sequence>
<dbReference type="GO" id="GO:0003964">
    <property type="term" value="F:RNA-directed DNA polymerase activity"/>
    <property type="evidence" value="ECO:0007669"/>
    <property type="project" value="UniProtKB-KW"/>
</dbReference>
<keyword evidence="4" id="KW-0255">Endonuclease</keyword>
<dbReference type="SUPFAM" id="SSF53098">
    <property type="entry name" value="Ribonuclease H-like"/>
    <property type="match status" value="1"/>
</dbReference>
<dbReference type="InterPro" id="IPR012337">
    <property type="entry name" value="RNaseH-like_sf"/>
</dbReference>
<evidence type="ECO:0000313" key="8">
    <source>
        <dbReference type="EMBL" id="MBW0495288.1"/>
    </source>
</evidence>
<dbReference type="PANTHER" id="PTHR37984:SF15">
    <property type="entry name" value="INTEGRASE CATALYTIC DOMAIN-CONTAINING PROTEIN"/>
    <property type="match status" value="1"/>
</dbReference>
<evidence type="ECO:0000313" key="9">
    <source>
        <dbReference type="Proteomes" id="UP000765509"/>
    </source>
</evidence>
<protein>
    <recommendedName>
        <fullName evidence="7">Reverse transcriptase RNase H-like domain-containing protein</fullName>
    </recommendedName>
</protein>
<dbReference type="InterPro" id="IPR021109">
    <property type="entry name" value="Peptidase_aspartic_dom_sf"/>
</dbReference>
<dbReference type="InterPro" id="IPR050951">
    <property type="entry name" value="Retrovirus_Pol_polyprotein"/>
</dbReference>
<dbReference type="InterPro" id="IPR036397">
    <property type="entry name" value="RNaseH_sf"/>
</dbReference>
<keyword evidence="6" id="KW-0695">RNA-directed DNA polymerase</keyword>
<dbReference type="Pfam" id="PF08284">
    <property type="entry name" value="RVP_2"/>
    <property type="match status" value="1"/>
</dbReference>
<dbReference type="Gene3D" id="2.40.70.10">
    <property type="entry name" value="Acid Proteases"/>
    <property type="match status" value="1"/>
</dbReference>
<evidence type="ECO:0000256" key="3">
    <source>
        <dbReference type="ARBA" id="ARBA00022722"/>
    </source>
</evidence>
<dbReference type="GO" id="GO:0016787">
    <property type="term" value="F:hydrolase activity"/>
    <property type="evidence" value="ECO:0007669"/>
    <property type="project" value="UniProtKB-KW"/>
</dbReference>
<dbReference type="GO" id="GO:0004519">
    <property type="term" value="F:endonuclease activity"/>
    <property type="evidence" value="ECO:0007669"/>
    <property type="project" value="UniProtKB-KW"/>
</dbReference>
<dbReference type="GO" id="GO:0003676">
    <property type="term" value="F:nucleic acid binding"/>
    <property type="evidence" value="ECO:0007669"/>
    <property type="project" value="InterPro"/>
</dbReference>